<evidence type="ECO:0000313" key="1">
    <source>
        <dbReference type="EMBL" id="PYE48386.1"/>
    </source>
</evidence>
<dbReference type="AlphaFoldDB" id="A0A318SG37"/>
<dbReference type="Gene3D" id="3.40.50.880">
    <property type="match status" value="1"/>
</dbReference>
<sequence length="218" mass="23494">MSIAHLSDPILGRSYQGTAIAYAQSLWRAGGLPSLLPLLPEAAHDLVAQLDGLLLTGGVDVAPDRYGQAPHPQLGDVDTLRDEVEAALYLAARARGLPVLGICRGLQLVNVLEGGTLHQHLDGHTQGRPYDALTHDVVFEGDGILARHHPTHLLVNSHHHQAVDTVAPSLKVVARSRDGWVEALEGEGLVCVQWHPELTYENAPETRGAFSAFMELFA</sequence>
<name>A0A318SG37_9DEIO</name>
<organism evidence="1 2">
    <name type="scientific">Deinococcus yavapaiensis KR-236</name>
    <dbReference type="NCBI Taxonomy" id="694435"/>
    <lineage>
        <taxon>Bacteria</taxon>
        <taxon>Thermotogati</taxon>
        <taxon>Deinococcota</taxon>
        <taxon>Deinococci</taxon>
        <taxon>Deinococcales</taxon>
        <taxon>Deinococcaceae</taxon>
        <taxon>Deinococcus</taxon>
    </lineage>
</organism>
<dbReference type="Proteomes" id="UP000248326">
    <property type="component" value="Unassembled WGS sequence"/>
</dbReference>
<dbReference type="SUPFAM" id="SSF52317">
    <property type="entry name" value="Class I glutamine amidotransferase-like"/>
    <property type="match status" value="1"/>
</dbReference>
<dbReference type="EMBL" id="QJSX01000029">
    <property type="protein sequence ID" value="PYE48386.1"/>
    <property type="molecule type" value="Genomic_DNA"/>
</dbReference>
<keyword evidence="1" id="KW-0315">Glutamine amidotransferase</keyword>
<dbReference type="PROSITE" id="PS51273">
    <property type="entry name" value="GATASE_TYPE_1"/>
    <property type="match status" value="1"/>
</dbReference>
<gene>
    <name evidence="1" type="ORF">DES52_1295</name>
</gene>
<dbReference type="Pfam" id="PF07722">
    <property type="entry name" value="Peptidase_C26"/>
    <property type="match status" value="1"/>
</dbReference>
<dbReference type="InterPro" id="IPR011697">
    <property type="entry name" value="Peptidase_C26"/>
</dbReference>
<dbReference type="InterPro" id="IPR044668">
    <property type="entry name" value="PuuD-like"/>
</dbReference>
<dbReference type="GO" id="GO:0033969">
    <property type="term" value="F:gamma-glutamyl-gamma-aminobutyrate hydrolase activity"/>
    <property type="evidence" value="ECO:0007669"/>
    <property type="project" value="TreeGrafter"/>
</dbReference>
<comment type="caution">
    <text evidence="1">The sequence shown here is derived from an EMBL/GenBank/DDBJ whole genome shotgun (WGS) entry which is preliminary data.</text>
</comment>
<dbReference type="PANTHER" id="PTHR43235">
    <property type="entry name" value="GLUTAMINE AMIDOTRANSFERASE PB2B2.05-RELATED"/>
    <property type="match status" value="1"/>
</dbReference>
<evidence type="ECO:0000313" key="2">
    <source>
        <dbReference type="Proteomes" id="UP000248326"/>
    </source>
</evidence>
<dbReference type="OrthoDB" id="9813383at2"/>
<dbReference type="GO" id="GO:0005829">
    <property type="term" value="C:cytosol"/>
    <property type="evidence" value="ECO:0007669"/>
    <property type="project" value="TreeGrafter"/>
</dbReference>
<dbReference type="PANTHER" id="PTHR43235:SF1">
    <property type="entry name" value="GLUTAMINE AMIDOTRANSFERASE PB2B2.05-RELATED"/>
    <property type="match status" value="1"/>
</dbReference>
<reference evidence="1 2" key="1">
    <citation type="submission" date="2018-06" db="EMBL/GenBank/DDBJ databases">
        <title>Genomic Encyclopedia of Type Strains, Phase IV (KMG-IV): sequencing the most valuable type-strain genomes for metagenomic binning, comparative biology and taxonomic classification.</title>
        <authorList>
            <person name="Goeker M."/>
        </authorList>
    </citation>
    <scope>NUCLEOTIDE SEQUENCE [LARGE SCALE GENOMIC DNA]</scope>
    <source>
        <strain evidence="1 2">DSM 18048</strain>
    </source>
</reference>
<dbReference type="GO" id="GO:0006598">
    <property type="term" value="P:polyamine catabolic process"/>
    <property type="evidence" value="ECO:0007669"/>
    <property type="project" value="TreeGrafter"/>
</dbReference>
<keyword evidence="1" id="KW-0808">Transferase</keyword>
<proteinExistence type="predicted"/>
<keyword evidence="2" id="KW-1185">Reference proteome</keyword>
<dbReference type="GO" id="GO:0016740">
    <property type="term" value="F:transferase activity"/>
    <property type="evidence" value="ECO:0007669"/>
    <property type="project" value="UniProtKB-KW"/>
</dbReference>
<accession>A0A318SG37</accession>
<dbReference type="InterPro" id="IPR029062">
    <property type="entry name" value="Class_I_gatase-like"/>
</dbReference>
<protein>
    <submittedName>
        <fullName evidence="1">Putative glutamine amidotransferase</fullName>
    </submittedName>
</protein>